<feature type="transmembrane region" description="Helical" evidence="1">
    <location>
        <begin position="50"/>
        <end position="73"/>
    </location>
</feature>
<dbReference type="HOGENOM" id="CLU_2645977_0_0_2"/>
<dbReference type="PATRIC" id="fig|1434120.4.peg.5118"/>
<keyword evidence="3" id="KW-1185">Reference proteome</keyword>
<protein>
    <submittedName>
        <fullName evidence="2">Uncharacterized protein</fullName>
    </submittedName>
</protein>
<organism evidence="2 3">
    <name type="scientific">Methanosarcina siciliae T4/M</name>
    <dbReference type="NCBI Taxonomy" id="1434120"/>
    <lineage>
        <taxon>Archaea</taxon>
        <taxon>Methanobacteriati</taxon>
        <taxon>Methanobacteriota</taxon>
        <taxon>Stenosarchaea group</taxon>
        <taxon>Methanomicrobia</taxon>
        <taxon>Methanosarcinales</taxon>
        <taxon>Methanosarcinaceae</taxon>
        <taxon>Methanosarcina</taxon>
    </lineage>
</organism>
<keyword evidence="1" id="KW-1133">Transmembrane helix</keyword>
<dbReference type="EMBL" id="CP009506">
    <property type="protein sequence ID" value="AKB30674.1"/>
    <property type="molecule type" value="Genomic_DNA"/>
</dbReference>
<accession>A0A0E3P9G7</accession>
<proteinExistence type="predicted"/>
<keyword evidence="1" id="KW-0812">Transmembrane</keyword>
<dbReference type="AlphaFoldDB" id="A0A0E3P9G7"/>
<name>A0A0E3P9G7_9EURY</name>
<evidence type="ECO:0000256" key="1">
    <source>
        <dbReference type="SAM" id="Phobius"/>
    </source>
</evidence>
<evidence type="ECO:0000313" key="3">
    <source>
        <dbReference type="Proteomes" id="UP000033111"/>
    </source>
</evidence>
<keyword evidence="1" id="KW-0472">Membrane</keyword>
<sequence length="76" mass="8991">MNIRFCREIFRLPFQAAHPIKTYSTRPFSKGSVSFTGSCRYTIHLLIRHCLPFIVISFIDYPLLYILHCYILYEAS</sequence>
<gene>
    <name evidence="2" type="ORF">MSSIT_3955</name>
</gene>
<dbReference type="KEGG" id="msw:MSSIT_3955"/>
<reference evidence="2 3" key="1">
    <citation type="submission" date="2014-07" db="EMBL/GenBank/DDBJ databases">
        <title>Methanogenic archaea and the global carbon cycle.</title>
        <authorList>
            <person name="Henriksen J.R."/>
            <person name="Luke J."/>
            <person name="Reinhart S."/>
            <person name="Benedict M.N."/>
            <person name="Youngblut N.D."/>
            <person name="Metcalf M.E."/>
            <person name="Whitaker R.J."/>
            <person name="Metcalf W.W."/>
        </authorList>
    </citation>
    <scope>NUCLEOTIDE SEQUENCE [LARGE SCALE GENOMIC DNA]</scope>
    <source>
        <strain evidence="2 3">T4/M</strain>
    </source>
</reference>
<dbReference type="Proteomes" id="UP000033111">
    <property type="component" value="Chromosome"/>
</dbReference>
<evidence type="ECO:0000313" key="2">
    <source>
        <dbReference type="EMBL" id="AKB30674.1"/>
    </source>
</evidence>